<dbReference type="InterPro" id="IPR009635">
    <property type="entry name" value="NPDC1"/>
</dbReference>
<feature type="region of interest" description="Disordered" evidence="1">
    <location>
        <begin position="205"/>
        <end position="226"/>
    </location>
</feature>
<feature type="compositionally biased region" description="Acidic residues" evidence="1">
    <location>
        <begin position="412"/>
        <end position="422"/>
    </location>
</feature>
<keyword evidence="2" id="KW-0472">Membrane</keyword>
<name>A0A9R0E6Y8_SPOFR</name>
<dbReference type="PANTHER" id="PTHR23352">
    <property type="entry name" value="NEURAL PROLIFERATION DIFFERENTIATION AND CONTROL PROTEIN-1 NPDC-1 PROTEIN"/>
    <property type="match status" value="1"/>
</dbReference>
<feature type="region of interest" description="Disordered" evidence="1">
    <location>
        <begin position="441"/>
        <end position="465"/>
    </location>
</feature>
<feature type="compositionally biased region" description="Basic and acidic residues" evidence="1">
    <location>
        <begin position="211"/>
        <end position="222"/>
    </location>
</feature>
<keyword evidence="2" id="KW-0812">Transmembrane</keyword>
<proteinExistence type="predicted"/>
<dbReference type="GeneID" id="118262924"/>
<sequence length="465" mass="51417">MHTLNVLLLAAAAACAVPRPLGPSAVPALSQLPHRIGWQPRPFRSDFILPRMLLPNPLLRYEETPRAVAPTEQDWLSKEIDRINQMDDDEEITPFVEEFSRWMARDPYVPLKYGQEAAREPAEPAEPAESAEPAEHAYVPETITPAPEEIRPVPPPKEIVSPEPISAPQVVAQKQISLTVAPAETGSEENKKTFALTPLDKEYYEPEDQTVTEKPDGPHEGGESAPEAMSLVDFQPPRQIRQNPNLGRTKNLIAENLDRLRVGLANKDYRIPVSLLPSNLRWLRINPTDVPETSTQENPDGTDKPRHIHVLESASDPADSIYGIALIAAVGTALTMAIIGFAFGWYTLSKKAKAAADVDYPAYGVTGPNVDISGDRKLAHSAHMYHYQHQKQQIIAMERNGCEHRNGSVSDPESEEENEEGDYTVYECPGFATTGEMEVKNPLFSEDPTPATPGKCEIVKPQPKD</sequence>
<organism evidence="4 8">
    <name type="scientific">Spodoptera frugiperda</name>
    <name type="common">Fall armyworm</name>
    <dbReference type="NCBI Taxonomy" id="7108"/>
    <lineage>
        <taxon>Eukaryota</taxon>
        <taxon>Metazoa</taxon>
        <taxon>Ecdysozoa</taxon>
        <taxon>Arthropoda</taxon>
        <taxon>Hexapoda</taxon>
        <taxon>Insecta</taxon>
        <taxon>Pterygota</taxon>
        <taxon>Neoptera</taxon>
        <taxon>Endopterygota</taxon>
        <taxon>Lepidoptera</taxon>
        <taxon>Glossata</taxon>
        <taxon>Ditrysia</taxon>
        <taxon>Noctuoidea</taxon>
        <taxon>Noctuidae</taxon>
        <taxon>Amphipyrinae</taxon>
        <taxon>Spodoptera</taxon>
    </lineage>
</organism>
<dbReference type="AlphaFoldDB" id="A0A9R0E6Y8"/>
<dbReference type="RefSeq" id="XP_035430513.2">
    <property type="nucleotide sequence ID" value="XM_035574620.2"/>
</dbReference>
<dbReference type="RefSeq" id="XP_050560441.1">
    <property type="nucleotide sequence ID" value="XM_050704484.1"/>
</dbReference>
<evidence type="ECO:0000313" key="6">
    <source>
        <dbReference type="RefSeq" id="XP_035430513.2"/>
    </source>
</evidence>
<accession>A0A9R0E6Y8</accession>
<feature type="signal peptide" evidence="3">
    <location>
        <begin position="1"/>
        <end position="16"/>
    </location>
</feature>
<dbReference type="Proteomes" id="UP000829999">
    <property type="component" value="Chromosome 25"/>
</dbReference>
<evidence type="ECO:0000313" key="7">
    <source>
        <dbReference type="RefSeq" id="XP_050560441.1"/>
    </source>
</evidence>
<keyword evidence="4" id="KW-1185">Reference proteome</keyword>
<feature type="chain" id="PRO_5044700710" evidence="3">
    <location>
        <begin position="17"/>
        <end position="465"/>
    </location>
</feature>
<dbReference type="Pfam" id="PF06809">
    <property type="entry name" value="NPDC1"/>
    <property type="match status" value="1"/>
</dbReference>
<dbReference type="RefSeq" id="XP_035430506.2">
    <property type="nucleotide sequence ID" value="XM_035574613.2"/>
</dbReference>
<keyword evidence="3" id="KW-0732">Signal</keyword>
<keyword evidence="2" id="KW-1133">Transmembrane helix</keyword>
<dbReference type="RefSeq" id="XP_050560442.1">
    <property type="nucleotide sequence ID" value="XM_050704485.1"/>
</dbReference>
<protein>
    <submittedName>
        <fullName evidence="5 6">Uncharacterized protein LOC118262924 isoform X1</fullName>
    </submittedName>
</protein>
<evidence type="ECO:0000256" key="1">
    <source>
        <dbReference type="SAM" id="MobiDB-lite"/>
    </source>
</evidence>
<evidence type="ECO:0000313" key="8">
    <source>
        <dbReference type="RefSeq" id="XP_050560442.1"/>
    </source>
</evidence>
<evidence type="ECO:0000256" key="2">
    <source>
        <dbReference type="SAM" id="Phobius"/>
    </source>
</evidence>
<dbReference type="OrthoDB" id="6270617at2759"/>
<feature type="transmembrane region" description="Helical" evidence="2">
    <location>
        <begin position="321"/>
        <end position="346"/>
    </location>
</feature>
<reference evidence="5 6" key="1">
    <citation type="submission" date="2025-04" db="UniProtKB">
        <authorList>
            <consortium name="RefSeq"/>
        </authorList>
    </citation>
    <scope>IDENTIFICATION</scope>
    <source>
        <tissue evidence="5 6">Whole larval tissue</tissue>
    </source>
</reference>
<dbReference type="PANTHER" id="PTHR23352:SF2">
    <property type="entry name" value="NEURAL PROLIFERATION DIFFERENTIATION AND CONTROL PROTEIN 1"/>
    <property type="match status" value="1"/>
</dbReference>
<evidence type="ECO:0000313" key="5">
    <source>
        <dbReference type="RefSeq" id="XP_035430506.2"/>
    </source>
</evidence>
<evidence type="ECO:0000313" key="4">
    <source>
        <dbReference type="Proteomes" id="UP000829999"/>
    </source>
</evidence>
<evidence type="ECO:0000256" key="3">
    <source>
        <dbReference type="SAM" id="SignalP"/>
    </source>
</evidence>
<dbReference type="GO" id="GO:0016020">
    <property type="term" value="C:membrane"/>
    <property type="evidence" value="ECO:0007669"/>
    <property type="project" value="InterPro"/>
</dbReference>
<feature type="region of interest" description="Disordered" evidence="1">
    <location>
        <begin position="403"/>
        <end position="422"/>
    </location>
</feature>
<gene>
    <name evidence="5 6 7 8" type="primary">LOC118262924</name>
</gene>